<evidence type="ECO:0000313" key="8">
    <source>
        <dbReference type="EMBL" id="MXP64610.1"/>
    </source>
</evidence>
<accession>A0A845BES7</accession>
<dbReference type="Gene3D" id="3.40.50.2000">
    <property type="entry name" value="Glycogen Phosphorylase B"/>
    <property type="match status" value="1"/>
</dbReference>
<reference evidence="8 9" key="1">
    <citation type="submission" date="2019-03" db="EMBL/GenBank/DDBJ databases">
        <title>Roseomonas sp. a novel Roseomonas species isolated from Sea whip Gorgonian.</title>
        <authorList>
            <person name="Li F."/>
            <person name="Pan X."/>
            <person name="Huang S."/>
            <person name="Li Z."/>
            <person name="Meng B."/>
        </authorList>
    </citation>
    <scope>NUCLEOTIDE SEQUENCE [LARGE SCALE GENOMIC DNA]</scope>
    <source>
        <strain evidence="8 9">M0104</strain>
    </source>
</reference>
<dbReference type="InterPro" id="IPR011990">
    <property type="entry name" value="TPR-like_helical_dom_sf"/>
</dbReference>
<dbReference type="InterPro" id="IPR024111">
    <property type="entry name" value="PEX5/PEX5L"/>
</dbReference>
<evidence type="ECO:0000313" key="9">
    <source>
        <dbReference type="Proteomes" id="UP000460715"/>
    </source>
</evidence>
<name>A0A845BES7_9PROT</name>
<dbReference type="SUPFAM" id="SSF48452">
    <property type="entry name" value="TPR-like"/>
    <property type="match status" value="1"/>
</dbReference>
<evidence type="ECO:0000256" key="6">
    <source>
        <dbReference type="ARBA" id="ARBA00022803"/>
    </source>
</evidence>
<keyword evidence="9" id="KW-1185">Reference proteome</keyword>
<keyword evidence="4" id="KW-0963">Cytoplasm</keyword>
<keyword evidence="6" id="KW-0802">TPR repeat</keyword>
<dbReference type="Pfam" id="PF13432">
    <property type="entry name" value="TPR_16"/>
    <property type="match status" value="2"/>
</dbReference>
<dbReference type="InterPro" id="IPR002201">
    <property type="entry name" value="Glyco_trans_9"/>
</dbReference>
<protein>
    <submittedName>
        <fullName evidence="8">Tetratricopeptide repeat protein</fullName>
    </submittedName>
</protein>
<dbReference type="GO" id="GO:0005052">
    <property type="term" value="F:peroxisome matrix targeting signal-1 binding"/>
    <property type="evidence" value="ECO:0007669"/>
    <property type="project" value="TreeGrafter"/>
</dbReference>
<keyword evidence="5" id="KW-0677">Repeat</keyword>
<dbReference type="PANTHER" id="PTHR10130">
    <property type="entry name" value="PEROXISOMAL TARGETING SIGNAL 1 RECEPTOR PEX5"/>
    <property type="match status" value="1"/>
</dbReference>
<comment type="caution">
    <text evidence="8">The sequence shown here is derived from an EMBL/GenBank/DDBJ whole genome shotgun (WGS) entry which is preliminary data.</text>
</comment>
<dbReference type="Pfam" id="PF01075">
    <property type="entry name" value="Glyco_transf_9"/>
    <property type="match status" value="1"/>
</dbReference>
<comment type="similarity">
    <text evidence="3">Belongs to the peroxisomal targeting signal receptor family.</text>
</comment>
<dbReference type="SUPFAM" id="SSF53756">
    <property type="entry name" value="UDP-Glycosyltransferase/glycogen phosphorylase"/>
    <property type="match status" value="1"/>
</dbReference>
<organism evidence="8 9">
    <name type="scientific">Teichococcus coralli</name>
    <dbReference type="NCBI Taxonomy" id="2545983"/>
    <lineage>
        <taxon>Bacteria</taxon>
        <taxon>Pseudomonadati</taxon>
        <taxon>Pseudomonadota</taxon>
        <taxon>Alphaproteobacteria</taxon>
        <taxon>Acetobacterales</taxon>
        <taxon>Roseomonadaceae</taxon>
        <taxon>Roseomonas</taxon>
    </lineage>
</organism>
<evidence type="ECO:0000256" key="5">
    <source>
        <dbReference type="ARBA" id="ARBA00022737"/>
    </source>
</evidence>
<dbReference type="SMART" id="SM00028">
    <property type="entry name" value="TPR"/>
    <property type="match status" value="3"/>
</dbReference>
<evidence type="ECO:0000256" key="2">
    <source>
        <dbReference type="ARBA" id="ARBA00004496"/>
    </source>
</evidence>
<dbReference type="Gene3D" id="1.25.40.10">
    <property type="entry name" value="Tetratricopeptide repeat domain"/>
    <property type="match status" value="2"/>
</dbReference>
<gene>
    <name evidence="8" type="ORF">E0493_14755</name>
</gene>
<dbReference type="Proteomes" id="UP000460715">
    <property type="component" value="Unassembled WGS sequence"/>
</dbReference>
<evidence type="ECO:0000256" key="7">
    <source>
        <dbReference type="ARBA" id="ARBA00023140"/>
    </source>
</evidence>
<dbReference type="GO" id="GO:0016560">
    <property type="term" value="P:protein import into peroxisome matrix, docking"/>
    <property type="evidence" value="ECO:0007669"/>
    <property type="project" value="TreeGrafter"/>
</dbReference>
<evidence type="ECO:0000256" key="4">
    <source>
        <dbReference type="ARBA" id="ARBA00022490"/>
    </source>
</evidence>
<dbReference type="EMBL" id="SNVJ01000013">
    <property type="protein sequence ID" value="MXP64610.1"/>
    <property type="molecule type" value="Genomic_DNA"/>
</dbReference>
<comment type="subcellular location">
    <subcellularLocation>
        <location evidence="2">Cytoplasm</location>
    </subcellularLocation>
    <subcellularLocation>
        <location evidence="1">Peroxisome</location>
    </subcellularLocation>
</comment>
<evidence type="ECO:0000256" key="1">
    <source>
        <dbReference type="ARBA" id="ARBA00004275"/>
    </source>
</evidence>
<proteinExistence type="inferred from homology"/>
<dbReference type="GO" id="GO:0005829">
    <property type="term" value="C:cytosol"/>
    <property type="evidence" value="ECO:0007669"/>
    <property type="project" value="TreeGrafter"/>
</dbReference>
<dbReference type="AlphaFoldDB" id="A0A845BES7"/>
<evidence type="ECO:0000256" key="3">
    <source>
        <dbReference type="ARBA" id="ARBA00005348"/>
    </source>
</evidence>
<dbReference type="GO" id="GO:0016757">
    <property type="term" value="F:glycosyltransferase activity"/>
    <property type="evidence" value="ECO:0007669"/>
    <property type="project" value="InterPro"/>
</dbReference>
<dbReference type="OrthoDB" id="9778733at2"/>
<keyword evidence="7" id="KW-0576">Peroxisome</keyword>
<dbReference type="RefSeq" id="WP_160937934.1">
    <property type="nucleotide sequence ID" value="NZ_SNVJ01000013.1"/>
</dbReference>
<sequence length="443" mass="47969">MHREGDFNRAEYLLREALDQRPQDTFLWNALGVTLAGLGRPAEAVPCYRRAMRGVSGMDALWTNLGNALTLLRQHETALACHAHALALAPGNGGHRYNHGISLAEAGRHAEAVQAFTAALARQPGHDMARWDRGRSLLHLGRLAEGWADYEVRLENGLVAPRPLPGRRWAGQAFHGQRLLVVSEQGFGDTIWACRYAPLVKARGGRVLLECQPELAPLLSRLDGVDEVVPLGAAPPAADWHIHQCSLPALFTPDAAAIPPLPALPPEPARLARLGAAITADALRVGIVWSGSTTFRRNRERAQPLSRFRLAFEQPGVQLYSLQMGPPQAELAQLDGHGIIDLAPMLNDFADTAAAVAQLDLVIMTDSAVAHLAGALGRPVWVLLGRNAHWLWSGQGQGSPWYPSLRLFRPRAEEDWDHVFDTAAAALMALAAAHHGRSGEGSA</sequence>
<dbReference type="InterPro" id="IPR019734">
    <property type="entry name" value="TPR_rpt"/>
</dbReference>
<dbReference type="PANTHER" id="PTHR10130:SF0">
    <property type="entry name" value="GH08708P"/>
    <property type="match status" value="1"/>
</dbReference>